<dbReference type="HOGENOM" id="CLU_049944_2_1_6"/>
<keyword evidence="6" id="KW-0444">Lipid biosynthesis</keyword>
<keyword evidence="10" id="KW-0443">Lipid metabolism</keyword>
<dbReference type="RefSeq" id="WP_013662306.1">
    <property type="nucleotide sequence ID" value="NC_015276.1"/>
</dbReference>
<dbReference type="NCBIfam" id="TIGR00473">
    <property type="entry name" value="pssA"/>
    <property type="match status" value="1"/>
</dbReference>
<evidence type="ECO:0000256" key="3">
    <source>
        <dbReference type="ARBA" id="ARBA00010441"/>
    </source>
</evidence>
<dbReference type="GO" id="GO:0003882">
    <property type="term" value="F:CDP-diacylglycerol-serine O-phosphatidyltransferase activity"/>
    <property type="evidence" value="ECO:0007669"/>
    <property type="project" value="UniProtKB-EC"/>
</dbReference>
<dbReference type="InterPro" id="IPR050324">
    <property type="entry name" value="CDP-alcohol_PTase-I"/>
</dbReference>
<evidence type="ECO:0000256" key="6">
    <source>
        <dbReference type="ARBA" id="ARBA00022516"/>
    </source>
</evidence>
<name>F2K315_MARM1</name>
<evidence type="ECO:0000256" key="5">
    <source>
        <dbReference type="ARBA" id="ARBA00017171"/>
    </source>
</evidence>
<feature type="compositionally biased region" description="Basic and acidic residues" evidence="16">
    <location>
        <begin position="1"/>
        <end position="17"/>
    </location>
</feature>
<dbReference type="PANTHER" id="PTHR14269:SF61">
    <property type="entry name" value="CDP-DIACYLGLYCEROL--SERINE O-PHOSPHATIDYLTRANSFERASE"/>
    <property type="match status" value="1"/>
</dbReference>
<protein>
    <recommendedName>
        <fullName evidence="5">CDP-diacylglycerol--serine O-phosphatidyltransferase</fullName>
        <ecNumber evidence="4">2.7.8.8</ecNumber>
    </recommendedName>
    <alternativeName>
        <fullName evidence="14">Phosphatidylserine synthase</fullName>
    </alternativeName>
</protein>
<dbReference type="PATRIC" id="fig|717774.3.peg.3279"/>
<dbReference type="GO" id="GO:0008654">
    <property type="term" value="P:phospholipid biosynthetic process"/>
    <property type="evidence" value="ECO:0007669"/>
    <property type="project" value="UniProtKB-KW"/>
</dbReference>
<evidence type="ECO:0000256" key="10">
    <source>
        <dbReference type="ARBA" id="ARBA00023098"/>
    </source>
</evidence>
<evidence type="ECO:0000256" key="12">
    <source>
        <dbReference type="ARBA" id="ARBA00023209"/>
    </source>
</evidence>
<feature type="transmembrane region" description="Helical" evidence="17">
    <location>
        <begin position="252"/>
        <end position="269"/>
    </location>
</feature>
<comment type="catalytic activity">
    <reaction evidence="1">
        <text>a CDP-1,2-diacyl-sn-glycerol + L-serine = a 1,2-diacyl-sn-glycero-3-phospho-L-serine + CMP + H(+)</text>
        <dbReference type="Rhea" id="RHEA:16913"/>
        <dbReference type="ChEBI" id="CHEBI:15378"/>
        <dbReference type="ChEBI" id="CHEBI:33384"/>
        <dbReference type="ChEBI" id="CHEBI:57262"/>
        <dbReference type="ChEBI" id="CHEBI:58332"/>
        <dbReference type="ChEBI" id="CHEBI:60377"/>
        <dbReference type="EC" id="2.7.8.8"/>
    </reaction>
</comment>
<comment type="similarity">
    <text evidence="3 15">Belongs to the CDP-alcohol phosphatidyltransferase class-I family.</text>
</comment>
<dbReference type="PROSITE" id="PS00379">
    <property type="entry name" value="CDP_ALCOHOL_P_TRANSF"/>
    <property type="match status" value="1"/>
</dbReference>
<dbReference type="InterPro" id="IPR043130">
    <property type="entry name" value="CDP-OH_PTrfase_TM_dom"/>
</dbReference>
<evidence type="ECO:0000256" key="2">
    <source>
        <dbReference type="ARBA" id="ARBA00004127"/>
    </source>
</evidence>
<dbReference type="GO" id="GO:0016020">
    <property type="term" value="C:membrane"/>
    <property type="evidence" value="ECO:0007669"/>
    <property type="project" value="InterPro"/>
</dbReference>
<keyword evidence="7 15" id="KW-0808">Transferase</keyword>
<keyword evidence="12" id="KW-0594">Phospholipid biosynthesis</keyword>
<dbReference type="InterPro" id="IPR000462">
    <property type="entry name" value="CDP-OH_P_trans"/>
</dbReference>
<reference evidence="18 19" key="1">
    <citation type="journal article" date="2012" name="Stand. Genomic Sci.">
        <title>Complete genome sequence of the melanogenic marine bacterium Marinomonas mediterranea type strain (MMB-1(T)).</title>
        <authorList>
            <person name="Lucas-Elio P."/>
            <person name="Goodwin L."/>
            <person name="Woyke T."/>
            <person name="Pitluck S."/>
            <person name="Nolan M."/>
            <person name="Kyrpides N.C."/>
            <person name="Detter J.C."/>
            <person name="Copeland A."/>
            <person name="Teshima H."/>
            <person name="Bruce D."/>
            <person name="Detter C."/>
            <person name="Tapia R."/>
            <person name="Han S."/>
            <person name="Land M.L."/>
            <person name="Ivanova N."/>
            <person name="Mikhailova N."/>
            <person name="Johnston A.W."/>
            <person name="Sanchez-Amat A."/>
        </authorList>
    </citation>
    <scope>NUCLEOTIDE SEQUENCE [LARGE SCALE GENOMIC DNA]</scope>
    <source>
        <strain evidence="19">ATCC 700492 / JCM 21426 / NBRC 103028 / MMB-1</strain>
    </source>
</reference>
<keyword evidence="8 17" id="KW-0812">Transmembrane</keyword>
<dbReference type="PANTHER" id="PTHR14269">
    <property type="entry name" value="CDP-DIACYLGLYCEROL--GLYCEROL-3-PHOSPHATE 3-PHOSPHATIDYLTRANSFERASE-RELATED"/>
    <property type="match status" value="1"/>
</dbReference>
<dbReference type="EC" id="2.7.8.8" evidence="4"/>
<evidence type="ECO:0000313" key="19">
    <source>
        <dbReference type="Proteomes" id="UP000001062"/>
    </source>
</evidence>
<evidence type="ECO:0000256" key="11">
    <source>
        <dbReference type="ARBA" id="ARBA00023136"/>
    </source>
</evidence>
<evidence type="ECO:0000313" key="18">
    <source>
        <dbReference type="EMBL" id="ADZ92404.1"/>
    </source>
</evidence>
<keyword evidence="9 17" id="KW-1133">Transmembrane helix</keyword>
<organism evidence="18 19">
    <name type="scientific">Marinomonas mediterranea (strain ATCC 700492 / JCM 21426 / NBRC 103028 / MMB-1)</name>
    <dbReference type="NCBI Taxonomy" id="717774"/>
    <lineage>
        <taxon>Bacteria</taxon>
        <taxon>Pseudomonadati</taxon>
        <taxon>Pseudomonadota</taxon>
        <taxon>Gammaproteobacteria</taxon>
        <taxon>Oceanospirillales</taxon>
        <taxon>Oceanospirillaceae</taxon>
        <taxon>Marinomonas</taxon>
    </lineage>
</organism>
<evidence type="ECO:0000256" key="13">
    <source>
        <dbReference type="ARBA" id="ARBA00023264"/>
    </source>
</evidence>
<keyword evidence="13" id="KW-1208">Phospholipid metabolism</keyword>
<dbReference type="InterPro" id="IPR004533">
    <property type="entry name" value="CDP-diaglyc--ser_O-PTrfase"/>
</dbReference>
<accession>F2K315</accession>
<dbReference type="KEGG" id="mme:Marme_3187"/>
<evidence type="ECO:0000256" key="17">
    <source>
        <dbReference type="SAM" id="Phobius"/>
    </source>
</evidence>
<dbReference type="Gene3D" id="1.20.120.1760">
    <property type="match status" value="1"/>
</dbReference>
<evidence type="ECO:0000256" key="16">
    <source>
        <dbReference type="SAM" id="MobiDB-lite"/>
    </source>
</evidence>
<evidence type="ECO:0000256" key="9">
    <source>
        <dbReference type="ARBA" id="ARBA00022989"/>
    </source>
</evidence>
<comment type="subcellular location">
    <subcellularLocation>
        <location evidence="2">Endomembrane system</location>
        <topology evidence="2">Multi-pass membrane protein</topology>
    </subcellularLocation>
</comment>
<dbReference type="eggNOG" id="COG1183">
    <property type="taxonomic scope" value="Bacteria"/>
</dbReference>
<evidence type="ECO:0000256" key="7">
    <source>
        <dbReference type="ARBA" id="ARBA00022679"/>
    </source>
</evidence>
<feature type="transmembrane region" description="Helical" evidence="17">
    <location>
        <begin position="219"/>
        <end position="240"/>
    </location>
</feature>
<dbReference type="InterPro" id="IPR048254">
    <property type="entry name" value="CDP_ALCOHOL_P_TRANSF_CS"/>
</dbReference>
<keyword evidence="11 17" id="KW-0472">Membrane</keyword>
<evidence type="ECO:0000256" key="8">
    <source>
        <dbReference type="ARBA" id="ARBA00022692"/>
    </source>
</evidence>
<feature type="compositionally biased region" description="Polar residues" evidence="16">
    <location>
        <begin position="18"/>
        <end position="32"/>
    </location>
</feature>
<dbReference type="STRING" id="717774.Marme_3187"/>
<evidence type="ECO:0000256" key="14">
    <source>
        <dbReference type="ARBA" id="ARBA00032361"/>
    </source>
</evidence>
<dbReference type="Pfam" id="PF01066">
    <property type="entry name" value="CDP-OH_P_transf"/>
    <property type="match status" value="1"/>
</dbReference>
<evidence type="ECO:0000256" key="15">
    <source>
        <dbReference type="RuleBase" id="RU003750"/>
    </source>
</evidence>
<feature type="transmembrane region" description="Helical" evidence="17">
    <location>
        <begin position="69"/>
        <end position="91"/>
    </location>
</feature>
<dbReference type="EMBL" id="CP002583">
    <property type="protein sequence ID" value="ADZ92404.1"/>
    <property type="molecule type" value="Genomic_DNA"/>
</dbReference>
<sequence>MSIEDTQMKDTDIKNTEPEMSNVNTENVSSDKLSAAAVGSSANDSKPEESNAESVSEAKEKVTKQPHKGVYLLPNLFTTGALFSGFYSIIAAMNGEFSNAAIAIFISMILDGLDGRVARLTRTQSAFGAEYDSLADMVSFGIAPALVAFTWSLAPLGKVGWIAAFIYAVGAALRLARFNTMLGVEEKRYFTGLPSPAAAAIVAGVIWAATEKGLSGADIASWMAMLVPITGLLMVSNVKYRSFKDLNLKGRVPFVVLLISVLVLILVALEPAIVLMGVFCLYGLWGIGGIFFKALR</sequence>
<gene>
    <name evidence="18" type="ordered locus">Marme_3187</name>
</gene>
<evidence type="ECO:0000256" key="4">
    <source>
        <dbReference type="ARBA" id="ARBA00013174"/>
    </source>
</evidence>
<dbReference type="Proteomes" id="UP000001062">
    <property type="component" value="Chromosome"/>
</dbReference>
<dbReference type="GO" id="GO:0012505">
    <property type="term" value="C:endomembrane system"/>
    <property type="evidence" value="ECO:0007669"/>
    <property type="project" value="UniProtKB-SubCell"/>
</dbReference>
<feature type="transmembrane region" description="Helical" evidence="17">
    <location>
        <begin position="275"/>
        <end position="295"/>
    </location>
</feature>
<dbReference type="AlphaFoldDB" id="F2K315"/>
<evidence type="ECO:0000256" key="1">
    <source>
        <dbReference type="ARBA" id="ARBA00000287"/>
    </source>
</evidence>
<keyword evidence="19" id="KW-1185">Reference proteome</keyword>
<feature type="transmembrane region" description="Helical" evidence="17">
    <location>
        <begin position="188"/>
        <end position="207"/>
    </location>
</feature>
<feature type="region of interest" description="Disordered" evidence="16">
    <location>
        <begin position="1"/>
        <end position="61"/>
    </location>
</feature>
<proteinExistence type="inferred from homology"/>